<protein>
    <recommendedName>
        <fullName evidence="4">diacylglycerol O-acyltransferase</fullName>
        <ecNumber evidence="4">2.3.1.20</ecNumber>
    </recommendedName>
</protein>
<comment type="pathway">
    <text evidence="2">Lipid metabolism.</text>
</comment>
<comment type="subcellular location">
    <subcellularLocation>
        <location evidence="1">Endoplasmic reticulum membrane</location>
        <topology evidence="1">Multi-pass membrane protein</topology>
    </subcellularLocation>
</comment>
<keyword evidence="6 11" id="KW-0812">Transmembrane</keyword>
<accession>A0A6P6YA02</accession>
<dbReference type="InterPro" id="IPR021150">
    <property type="entry name" value="Ubiq_cyt_c_chap"/>
</dbReference>
<keyword evidence="7" id="KW-0256">Endoplasmic reticulum</keyword>
<evidence type="ECO:0000256" key="1">
    <source>
        <dbReference type="ARBA" id="ARBA00004477"/>
    </source>
</evidence>
<dbReference type="PANTHER" id="PTHR10408">
    <property type="entry name" value="STEROL O-ACYLTRANSFERASE"/>
    <property type="match status" value="1"/>
</dbReference>
<organism evidence="13 14">
    <name type="scientific">Dermatophagoides pteronyssinus</name>
    <name type="common">European house dust mite</name>
    <dbReference type="NCBI Taxonomy" id="6956"/>
    <lineage>
        <taxon>Eukaryota</taxon>
        <taxon>Metazoa</taxon>
        <taxon>Ecdysozoa</taxon>
        <taxon>Arthropoda</taxon>
        <taxon>Chelicerata</taxon>
        <taxon>Arachnida</taxon>
        <taxon>Acari</taxon>
        <taxon>Acariformes</taxon>
        <taxon>Sarcoptiformes</taxon>
        <taxon>Astigmata</taxon>
        <taxon>Psoroptidia</taxon>
        <taxon>Analgoidea</taxon>
        <taxon>Pyroglyphidae</taxon>
        <taxon>Dermatophagoidinae</taxon>
        <taxon>Dermatophagoides</taxon>
    </lineage>
</organism>
<comment type="similarity">
    <text evidence="3">Belongs to the membrane-bound acyltransferase family. Sterol o-acyltransferase subfamily.</text>
</comment>
<feature type="transmembrane region" description="Helical" evidence="11">
    <location>
        <begin position="174"/>
        <end position="199"/>
    </location>
</feature>
<feature type="transmembrane region" description="Helical" evidence="11">
    <location>
        <begin position="267"/>
        <end position="285"/>
    </location>
</feature>
<dbReference type="GO" id="GO:0004144">
    <property type="term" value="F:diacylglycerol O-acyltransferase activity"/>
    <property type="evidence" value="ECO:0007669"/>
    <property type="project" value="UniProtKB-EC"/>
</dbReference>
<evidence type="ECO:0000256" key="4">
    <source>
        <dbReference type="ARBA" id="ARBA00013244"/>
    </source>
</evidence>
<evidence type="ECO:0000256" key="3">
    <source>
        <dbReference type="ARBA" id="ARBA00009010"/>
    </source>
</evidence>
<proteinExistence type="inferred from homology"/>
<dbReference type="InParanoid" id="A0A6P6YA02"/>
<dbReference type="Proteomes" id="UP000515146">
    <property type="component" value="Unplaced"/>
</dbReference>
<dbReference type="Pfam" id="PF03062">
    <property type="entry name" value="MBOAT"/>
    <property type="match status" value="1"/>
</dbReference>
<evidence type="ECO:0000313" key="14">
    <source>
        <dbReference type="RefSeq" id="XP_027201409.1"/>
    </source>
</evidence>
<gene>
    <name evidence="14" type="primary">LOC113795426</name>
</gene>
<evidence type="ECO:0000256" key="2">
    <source>
        <dbReference type="ARBA" id="ARBA00005189"/>
    </source>
</evidence>
<dbReference type="OMA" id="HQVNSWW"/>
<dbReference type="GO" id="GO:0019432">
    <property type="term" value="P:triglyceride biosynthetic process"/>
    <property type="evidence" value="ECO:0007669"/>
    <property type="project" value="TreeGrafter"/>
</dbReference>
<keyword evidence="13" id="KW-1185">Reference proteome</keyword>
<dbReference type="PANTHER" id="PTHR10408:SF7">
    <property type="entry name" value="DIACYLGLYCEROL O-ACYLTRANSFERASE 1"/>
    <property type="match status" value="1"/>
</dbReference>
<reference evidence="14" key="1">
    <citation type="submission" date="2025-08" db="UniProtKB">
        <authorList>
            <consortium name="RefSeq"/>
        </authorList>
    </citation>
    <scope>IDENTIFICATION</scope>
    <source>
        <strain evidence="14">Airmid</strain>
    </source>
</reference>
<feature type="transmembrane region" description="Helical" evidence="11">
    <location>
        <begin position="367"/>
        <end position="390"/>
    </location>
</feature>
<keyword evidence="10" id="KW-0012">Acyltransferase</keyword>
<evidence type="ECO:0000256" key="10">
    <source>
        <dbReference type="ARBA" id="ARBA00023315"/>
    </source>
</evidence>
<feature type="transmembrane region" description="Helical" evidence="11">
    <location>
        <begin position="542"/>
        <end position="563"/>
    </location>
</feature>
<evidence type="ECO:0000259" key="12">
    <source>
        <dbReference type="Pfam" id="PF03981"/>
    </source>
</evidence>
<dbReference type="GO" id="GO:0005789">
    <property type="term" value="C:endoplasmic reticulum membrane"/>
    <property type="evidence" value="ECO:0007669"/>
    <property type="project" value="UniProtKB-SubCell"/>
</dbReference>
<dbReference type="RefSeq" id="XP_027201409.1">
    <property type="nucleotide sequence ID" value="XM_027345608.1"/>
</dbReference>
<dbReference type="Pfam" id="PF03981">
    <property type="entry name" value="Ubiq_cyt_C_chap"/>
    <property type="match status" value="1"/>
</dbReference>
<dbReference type="InterPro" id="IPR014371">
    <property type="entry name" value="Oat_ACAT_DAG_ARE"/>
</dbReference>
<dbReference type="UniPathway" id="UPA00230"/>
<dbReference type="InterPro" id="IPR004299">
    <property type="entry name" value="MBOAT_fam"/>
</dbReference>
<feature type="transmembrane region" description="Helical" evidence="11">
    <location>
        <begin position="410"/>
        <end position="432"/>
    </location>
</feature>
<keyword evidence="9 11" id="KW-0472">Membrane</keyword>
<dbReference type="AlphaFoldDB" id="A0A6P6YA02"/>
<feature type="transmembrane region" description="Helical" evidence="11">
    <location>
        <begin position="479"/>
        <end position="501"/>
    </location>
</feature>
<name>A0A6P6YA02_DERPT</name>
<keyword evidence="8 11" id="KW-1133">Transmembrane helix</keyword>
<keyword evidence="5" id="KW-0808">Transferase</keyword>
<evidence type="ECO:0000256" key="8">
    <source>
        <dbReference type="ARBA" id="ARBA00022989"/>
    </source>
</evidence>
<evidence type="ECO:0000256" key="5">
    <source>
        <dbReference type="ARBA" id="ARBA00022679"/>
    </source>
</evidence>
<feature type="domain" description="Ubiquinol-cytochrome c chaperone" evidence="12">
    <location>
        <begin position="29"/>
        <end position="139"/>
    </location>
</feature>
<dbReference type="OrthoDB" id="6491237at2759"/>
<feature type="transmembrane region" description="Helical" evidence="11">
    <location>
        <begin position="507"/>
        <end position="530"/>
    </location>
</feature>
<evidence type="ECO:0000256" key="11">
    <source>
        <dbReference type="SAM" id="Phobius"/>
    </source>
</evidence>
<feature type="transmembrane region" description="Helical" evidence="11">
    <location>
        <begin position="239"/>
        <end position="261"/>
    </location>
</feature>
<sequence>MIIHYYRIKVIRKYVTLDKCLVLKHHHYLLYVNQVMIANRCMQDKVNGKTLRNELIKRMWEDVNNRLDKLYFIKRRKKYVMIQQLYSEFNAALFGLDEGLVTNDCILAGAIWRTILGMNEEKTDPIILELLVRYTRVQLISVGRLVLENATKYGLKANPIQWFENIFYEENRPLIYAALLTNLFALFSLFMERIFVFYLESLGRVTQENLPESSITFTPKSDGQLIHMLRFDSTPNEEYIFGWIWSTILLIMLFIPIGLTMKCDCNPYLLSILCLWYFVVFFKLYSYHQVNSWWRTQQVYNGYRKPTKKTNEQLELYQGETLRAWDPTRLILYPDNLTITNILRFIYLPTNCYQCNFPMKKSRNFTFMFRCFIEFIFLIELSCVLIQQWIIIPLEDRHFNPSETTVSQFLLQWSKMSLATITIWLLGFYCIFQSLANLMAEILCFADRHFYDDWWNSRTISEFWRRWNLPIHRWLKRHLFYPTLYQGYSHFQATFLVFIFSGIFHEYFVSVPLGRICIHFFFGMCSQILFEMLAKNIRSWHLANALVWLSLILGQPLLILLYYNDVINYN</sequence>
<dbReference type="EC" id="2.3.1.20" evidence="4"/>
<evidence type="ECO:0000256" key="9">
    <source>
        <dbReference type="ARBA" id="ARBA00023136"/>
    </source>
</evidence>
<dbReference type="KEGG" id="dpte:113795426"/>
<evidence type="ECO:0000256" key="6">
    <source>
        <dbReference type="ARBA" id="ARBA00022692"/>
    </source>
</evidence>
<evidence type="ECO:0000313" key="13">
    <source>
        <dbReference type="Proteomes" id="UP000515146"/>
    </source>
</evidence>
<evidence type="ECO:0000256" key="7">
    <source>
        <dbReference type="ARBA" id="ARBA00022824"/>
    </source>
</evidence>